<protein>
    <submittedName>
        <fullName evidence="2">Outer membrane protein assembly complex, YaeT protein</fullName>
    </submittedName>
</protein>
<comment type="caution">
    <text evidence="2">The sequence shown here is derived from an EMBL/GenBank/DDBJ whole genome shotgun (WGS) entry which is preliminary data.</text>
</comment>
<feature type="domain" description="POTRA" evidence="1">
    <location>
        <begin position="36"/>
        <end position="85"/>
    </location>
</feature>
<dbReference type="Gene3D" id="3.10.20.310">
    <property type="entry name" value="membrane protein fhac"/>
    <property type="match status" value="1"/>
</dbReference>
<gene>
    <name evidence="2" type="ORF">MGSAQ_001486</name>
</gene>
<name>A0A1B6NUI6_9ZZZZ</name>
<proteinExistence type="predicted"/>
<dbReference type="InterPro" id="IPR010827">
    <property type="entry name" value="BamA/TamA_POTRA"/>
</dbReference>
<evidence type="ECO:0000259" key="1">
    <source>
        <dbReference type="Pfam" id="PF07244"/>
    </source>
</evidence>
<organism evidence="2">
    <name type="scientific">marine sediment metagenome</name>
    <dbReference type="NCBI Taxonomy" id="412755"/>
    <lineage>
        <taxon>unclassified sequences</taxon>
        <taxon>metagenomes</taxon>
        <taxon>ecological metagenomes</taxon>
    </lineage>
</organism>
<dbReference type="EMBL" id="AYSL01000807">
    <property type="protein sequence ID" value="KTF07018.1"/>
    <property type="molecule type" value="Genomic_DNA"/>
</dbReference>
<accession>A0A1B6NUI6</accession>
<feature type="non-terminal residue" evidence="2">
    <location>
        <position position="87"/>
    </location>
</feature>
<dbReference type="Pfam" id="PF07244">
    <property type="entry name" value="POTRA"/>
    <property type="match status" value="1"/>
</dbReference>
<sequence>MPPKGAWPARVDPRIIRRSGNRVDLVFEIREGNVTEIERVSFVGNRAYSDRRLRNVLETKQAGLLRTFIRRDTFAPERIPLDQQLLT</sequence>
<reference evidence="2" key="1">
    <citation type="submission" date="2013-11" db="EMBL/GenBank/DDBJ databases">
        <title>Microbial diversity, functional groups and degradation webs in Northern and Southern Mediterranean and Red Sea marine crude oil polluted sites.</title>
        <authorList>
            <person name="Daffonchio D."/>
            <person name="Mapelli F."/>
            <person name="Ferrer M."/>
            <person name="Richter M."/>
            <person name="Cherif A."/>
            <person name="Malkawi H.I."/>
            <person name="Yakimov M.M."/>
            <person name="Abdel-Fattah Y.R."/>
            <person name="Blaghen M."/>
            <person name="Golyshin P.N."/>
            <person name="Kalogerakis N."/>
            <person name="Boon N."/>
            <person name="Magagnini M."/>
            <person name="Fava F."/>
        </authorList>
    </citation>
    <scope>NUCLEOTIDE SEQUENCE</scope>
</reference>
<dbReference type="GO" id="GO:0019867">
    <property type="term" value="C:outer membrane"/>
    <property type="evidence" value="ECO:0007669"/>
    <property type="project" value="InterPro"/>
</dbReference>
<dbReference type="AlphaFoldDB" id="A0A1B6NUI6"/>
<evidence type="ECO:0000313" key="2">
    <source>
        <dbReference type="EMBL" id="KTF07018.1"/>
    </source>
</evidence>